<comment type="caution">
    <text evidence="3">The sequence shown here is derived from an EMBL/GenBank/DDBJ whole genome shotgun (WGS) entry which is preliminary data.</text>
</comment>
<protein>
    <submittedName>
        <fullName evidence="3">Uncharacterized protein</fullName>
    </submittedName>
</protein>
<keyword evidence="2" id="KW-1133">Transmembrane helix</keyword>
<evidence type="ECO:0000313" key="3">
    <source>
        <dbReference type="EMBL" id="MFC7217341.1"/>
    </source>
</evidence>
<evidence type="ECO:0000256" key="1">
    <source>
        <dbReference type="SAM" id="MobiDB-lite"/>
    </source>
</evidence>
<name>A0ABW2GD75_9ACTN</name>
<evidence type="ECO:0000313" key="4">
    <source>
        <dbReference type="Proteomes" id="UP001596413"/>
    </source>
</evidence>
<keyword evidence="2" id="KW-0472">Membrane</keyword>
<keyword evidence="2" id="KW-0812">Transmembrane</keyword>
<sequence>MRAGEEWGGLDGETVERLLDGREVPGASADVRRLGAFLDGAREPLPVDPVRAESDRMAAMEAFREVYRAVPAPAPAAPPVRVRGRRRVLAGALATLAALLTAGGVAVASGGVAVPGFLGGGGPQPAASPRTPAEEARTPEAADSQGSRVTGRSPAPPQVDGRGASGGHRRDGAAKERRDLCTRWQQARARGRALTPAEQERLTGAARAHGRGVGAYCAQADPSGEPPTAKPTPNPGRGETTR</sequence>
<keyword evidence="4" id="KW-1185">Reference proteome</keyword>
<proteinExistence type="predicted"/>
<dbReference type="RefSeq" id="WP_386411958.1">
    <property type="nucleotide sequence ID" value="NZ_JBHSZO010000004.1"/>
</dbReference>
<dbReference type="Proteomes" id="UP001596413">
    <property type="component" value="Unassembled WGS sequence"/>
</dbReference>
<accession>A0ABW2GD75</accession>
<feature type="compositionally biased region" description="Basic and acidic residues" evidence="1">
    <location>
        <begin position="168"/>
        <end position="181"/>
    </location>
</feature>
<feature type="region of interest" description="Disordered" evidence="1">
    <location>
        <begin position="121"/>
        <end position="242"/>
    </location>
</feature>
<feature type="compositionally biased region" description="Pro residues" evidence="1">
    <location>
        <begin position="224"/>
        <end position="234"/>
    </location>
</feature>
<gene>
    <name evidence="3" type="ORF">ACFQLX_04020</name>
</gene>
<evidence type="ECO:0000256" key="2">
    <source>
        <dbReference type="SAM" id="Phobius"/>
    </source>
</evidence>
<dbReference type="EMBL" id="JBHSZO010000004">
    <property type="protein sequence ID" value="MFC7217341.1"/>
    <property type="molecule type" value="Genomic_DNA"/>
</dbReference>
<organism evidence="3 4">
    <name type="scientific">Streptomyces polyrhachis</name>
    <dbReference type="NCBI Taxonomy" id="1282885"/>
    <lineage>
        <taxon>Bacteria</taxon>
        <taxon>Bacillati</taxon>
        <taxon>Actinomycetota</taxon>
        <taxon>Actinomycetes</taxon>
        <taxon>Kitasatosporales</taxon>
        <taxon>Streptomycetaceae</taxon>
        <taxon>Streptomyces</taxon>
    </lineage>
</organism>
<feature type="transmembrane region" description="Helical" evidence="2">
    <location>
        <begin position="88"/>
        <end position="108"/>
    </location>
</feature>
<reference evidence="4" key="1">
    <citation type="journal article" date="2019" name="Int. J. Syst. Evol. Microbiol.">
        <title>The Global Catalogue of Microorganisms (GCM) 10K type strain sequencing project: providing services to taxonomists for standard genome sequencing and annotation.</title>
        <authorList>
            <consortium name="The Broad Institute Genomics Platform"/>
            <consortium name="The Broad Institute Genome Sequencing Center for Infectious Disease"/>
            <person name="Wu L."/>
            <person name="Ma J."/>
        </authorList>
    </citation>
    <scope>NUCLEOTIDE SEQUENCE [LARGE SCALE GENOMIC DNA]</scope>
    <source>
        <strain evidence="4">CGMCC 1.13681</strain>
    </source>
</reference>